<sequence length="274" mass="30047">MRRFTPAGAEGVRLPDAARTALAETGVPLHVTPYFTAAGDTDALPLGVFAGHRGRRPPAGTEDWLRIGTDRLAHLCVRPDGAVQAVFLEQEADDMFVSSDVPAFNASLAALDRRMPVIAAATGLAVAAAAFRELNAELRRIDAAAFAERESWWPRVLDDVRHTFNFPFSSAFEYVDDTGAKQVVTDATGPGRAHPEELLWQRLRARGVAPEQVRRVHCELEPCMMPGHYCAVWLQATFPHAEFTHSFDYGTTAGSREEGFKQLLTHAARQAGRL</sequence>
<protein>
    <recommendedName>
        <fullName evidence="3">SUKH-4 immunity protein of toxin-antitoxin system</fullName>
    </recommendedName>
</protein>
<evidence type="ECO:0000313" key="1">
    <source>
        <dbReference type="EMBL" id="GAA1004642.1"/>
    </source>
</evidence>
<organism evidence="1 2">
    <name type="scientific">Streptomyces thermogriseus</name>
    <dbReference type="NCBI Taxonomy" id="75292"/>
    <lineage>
        <taxon>Bacteria</taxon>
        <taxon>Bacillati</taxon>
        <taxon>Actinomycetota</taxon>
        <taxon>Actinomycetes</taxon>
        <taxon>Kitasatosporales</taxon>
        <taxon>Streptomycetaceae</taxon>
        <taxon>Streptomyces</taxon>
    </lineage>
</organism>
<dbReference type="EMBL" id="BAAAHU010000004">
    <property type="protein sequence ID" value="GAA1004642.1"/>
    <property type="molecule type" value="Genomic_DNA"/>
</dbReference>
<gene>
    <name evidence="1" type="ORF">GCM10009564_07270</name>
</gene>
<evidence type="ECO:0008006" key="3">
    <source>
        <dbReference type="Google" id="ProtNLM"/>
    </source>
</evidence>
<proteinExistence type="predicted"/>
<reference evidence="2" key="1">
    <citation type="journal article" date="2019" name="Int. J. Syst. Evol. Microbiol.">
        <title>The Global Catalogue of Microorganisms (GCM) 10K type strain sequencing project: providing services to taxonomists for standard genome sequencing and annotation.</title>
        <authorList>
            <consortium name="The Broad Institute Genomics Platform"/>
            <consortium name="The Broad Institute Genome Sequencing Center for Infectious Disease"/>
            <person name="Wu L."/>
            <person name="Ma J."/>
        </authorList>
    </citation>
    <scope>NUCLEOTIDE SEQUENCE [LARGE SCALE GENOMIC DNA]</scope>
    <source>
        <strain evidence="2">JCM 11269</strain>
    </source>
</reference>
<dbReference type="Proteomes" id="UP001501072">
    <property type="component" value="Unassembled WGS sequence"/>
</dbReference>
<dbReference type="InterPro" id="IPR032722">
    <property type="entry name" value="Deaminase_XOO_2897"/>
</dbReference>
<dbReference type="InterPro" id="IPR025851">
    <property type="entry name" value="SUKH-4"/>
</dbReference>
<name>A0ABP4DBB1_9ACTN</name>
<dbReference type="Pfam" id="PF14435">
    <property type="entry name" value="SUKH-4"/>
    <property type="match status" value="1"/>
</dbReference>
<comment type="caution">
    <text evidence="1">The sequence shown here is derived from an EMBL/GenBank/DDBJ whole genome shotgun (WGS) entry which is preliminary data.</text>
</comment>
<keyword evidence="2" id="KW-1185">Reference proteome</keyword>
<evidence type="ECO:0000313" key="2">
    <source>
        <dbReference type="Proteomes" id="UP001501072"/>
    </source>
</evidence>
<accession>A0ABP4DBB1</accession>
<dbReference type="Pfam" id="PF14440">
    <property type="entry name" value="XOO_2897-deam"/>
    <property type="match status" value="1"/>
</dbReference>